<comment type="caution">
    <text evidence="4">The sequence shown here is derived from an EMBL/GenBank/DDBJ whole genome shotgun (WGS) entry which is preliminary data.</text>
</comment>
<dbReference type="GO" id="GO:0003676">
    <property type="term" value="F:nucleic acid binding"/>
    <property type="evidence" value="ECO:0007669"/>
    <property type="project" value="InterPro"/>
</dbReference>
<reference evidence="4" key="1">
    <citation type="submission" date="2023-05" db="EMBL/GenBank/DDBJ databases">
        <title>Genome and transcriptome analyses reveal genes involved in the formation of fine ridges on petal epidermal cells in Hibiscus trionum.</title>
        <authorList>
            <person name="Koshimizu S."/>
            <person name="Masuda S."/>
            <person name="Ishii T."/>
            <person name="Shirasu K."/>
            <person name="Hoshino A."/>
            <person name="Arita M."/>
        </authorList>
    </citation>
    <scope>NUCLEOTIDE SEQUENCE</scope>
    <source>
        <strain evidence="4">Hamamatsu line</strain>
    </source>
</reference>
<dbReference type="InterPro" id="IPR036397">
    <property type="entry name" value="RNaseH_sf"/>
</dbReference>
<gene>
    <name evidence="4" type="ORF">HRI_002026200</name>
</gene>
<keyword evidence="1" id="KW-0378">Hydrolase</keyword>
<evidence type="ECO:0000313" key="4">
    <source>
        <dbReference type="EMBL" id="GMI83569.1"/>
    </source>
</evidence>
<evidence type="ECO:0000259" key="2">
    <source>
        <dbReference type="Pfam" id="PF13976"/>
    </source>
</evidence>
<proteinExistence type="predicted"/>
<dbReference type="Pfam" id="PF13976">
    <property type="entry name" value="gag_pre-integrs"/>
    <property type="match status" value="1"/>
</dbReference>
<keyword evidence="5" id="KW-1185">Reference proteome</keyword>
<dbReference type="InterPro" id="IPR039537">
    <property type="entry name" value="Retrotran_Ty1/copia-like"/>
</dbReference>
<keyword evidence="1" id="KW-0645">Protease</keyword>
<dbReference type="GO" id="GO:0006508">
    <property type="term" value="P:proteolysis"/>
    <property type="evidence" value="ECO:0007669"/>
    <property type="project" value="UniProtKB-KW"/>
</dbReference>
<dbReference type="PANTHER" id="PTHR42648:SF21">
    <property type="entry name" value="CYSTEINE-RICH RLK (RECEPTOR-LIKE PROTEIN KINASE) 8"/>
    <property type="match status" value="1"/>
</dbReference>
<dbReference type="PANTHER" id="PTHR42648">
    <property type="entry name" value="TRANSPOSASE, PUTATIVE-RELATED"/>
    <property type="match status" value="1"/>
</dbReference>
<sequence length="233" mass="26064">MTGDKSRFMELKPKSGGVVTFGDNSKGHIEGIGSIGSHSSILIENVLYVNGLKHNLLSISQLCDKGFNVMFDVNGCRIVDIKSNKIMLIGHRIGNIYMVQLDDIHTSHACLVAQNENDAWLWHRKLGHASISVLEKLVSLNLVRGLPKLKFSLDKICDACAKSKQHRASFKSINDVSTSRCLQLIYMNLFGPVRTTSLGGKSYAFVLVDDYSRYTWFLFLSTKDEALENFITF</sequence>
<organism evidence="4 5">
    <name type="scientific">Hibiscus trionum</name>
    <name type="common">Flower of an hour</name>
    <dbReference type="NCBI Taxonomy" id="183268"/>
    <lineage>
        <taxon>Eukaryota</taxon>
        <taxon>Viridiplantae</taxon>
        <taxon>Streptophyta</taxon>
        <taxon>Embryophyta</taxon>
        <taxon>Tracheophyta</taxon>
        <taxon>Spermatophyta</taxon>
        <taxon>Magnoliopsida</taxon>
        <taxon>eudicotyledons</taxon>
        <taxon>Gunneridae</taxon>
        <taxon>Pentapetalae</taxon>
        <taxon>rosids</taxon>
        <taxon>malvids</taxon>
        <taxon>Malvales</taxon>
        <taxon>Malvaceae</taxon>
        <taxon>Malvoideae</taxon>
        <taxon>Hibiscus</taxon>
    </lineage>
</organism>
<dbReference type="Proteomes" id="UP001165190">
    <property type="component" value="Unassembled WGS sequence"/>
</dbReference>
<evidence type="ECO:0000259" key="3">
    <source>
        <dbReference type="Pfam" id="PF22936"/>
    </source>
</evidence>
<dbReference type="AlphaFoldDB" id="A0A9W7M0E5"/>
<dbReference type="EMBL" id="BSYR01000019">
    <property type="protein sequence ID" value="GMI83569.1"/>
    <property type="molecule type" value="Genomic_DNA"/>
</dbReference>
<dbReference type="InterPro" id="IPR025724">
    <property type="entry name" value="GAG-pre-integrase_dom"/>
</dbReference>
<evidence type="ECO:0000313" key="5">
    <source>
        <dbReference type="Proteomes" id="UP001165190"/>
    </source>
</evidence>
<dbReference type="Pfam" id="PF22936">
    <property type="entry name" value="Pol_BBD"/>
    <property type="match status" value="1"/>
</dbReference>
<dbReference type="InterPro" id="IPR054722">
    <property type="entry name" value="PolX-like_BBD"/>
</dbReference>
<dbReference type="InterPro" id="IPR012337">
    <property type="entry name" value="RNaseH-like_sf"/>
</dbReference>
<accession>A0A9W7M0E5</accession>
<evidence type="ECO:0000256" key="1">
    <source>
        <dbReference type="ARBA" id="ARBA00022670"/>
    </source>
</evidence>
<protein>
    <recommendedName>
        <fullName evidence="6">GAG-pre-integrase domain-containing protein</fullName>
    </recommendedName>
</protein>
<dbReference type="Gene3D" id="3.30.420.10">
    <property type="entry name" value="Ribonuclease H-like superfamily/Ribonuclease H"/>
    <property type="match status" value="1"/>
</dbReference>
<dbReference type="SUPFAM" id="SSF53098">
    <property type="entry name" value="Ribonuclease H-like"/>
    <property type="match status" value="1"/>
</dbReference>
<evidence type="ECO:0008006" key="6">
    <source>
        <dbReference type="Google" id="ProtNLM"/>
    </source>
</evidence>
<dbReference type="OrthoDB" id="1001240at2759"/>
<feature type="domain" description="Retrovirus-related Pol polyprotein from transposon TNT 1-94-like beta-barrel" evidence="3">
    <location>
        <begin position="1"/>
        <end position="67"/>
    </location>
</feature>
<feature type="domain" description="GAG-pre-integrase" evidence="2">
    <location>
        <begin position="95"/>
        <end position="165"/>
    </location>
</feature>
<name>A0A9W7M0E5_HIBTR</name>
<dbReference type="GO" id="GO:0008233">
    <property type="term" value="F:peptidase activity"/>
    <property type="evidence" value="ECO:0007669"/>
    <property type="project" value="UniProtKB-KW"/>
</dbReference>